<name>A0A024GHS9_9STRA</name>
<evidence type="ECO:0000313" key="2">
    <source>
        <dbReference type="Proteomes" id="UP000053237"/>
    </source>
</evidence>
<gene>
    <name evidence="1" type="ORF">BN9_072050</name>
</gene>
<dbReference type="AlphaFoldDB" id="A0A024GHS9"/>
<keyword evidence="2" id="KW-1185">Reference proteome</keyword>
<dbReference type="Proteomes" id="UP000053237">
    <property type="component" value="Unassembled WGS sequence"/>
</dbReference>
<evidence type="ECO:0000313" key="1">
    <source>
        <dbReference type="EMBL" id="CCI46276.1"/>
    </source>
</evidence>
<dbReference type="InParanoid" id="A0A024GHS9"/>
<organism evidence="1 2">
    <name type="scientific">Albugo candida</name>
    <dbReference type="NCBI Taxonomy" id="65357"/>
    <lineage>
        <taxon>Eukaryota</taxon>
        <taxon>Sar</taxon>
        <taxon>Stramenopiles</taxon>
        <taxon>Oomycota</taxon>
        <taxon>Peronosporomycetes</taxon>
        <taxon>Albuginales</taxon>
        <taxon>Albuginaceae</taxon>
        <taxon>Albugo</taxon>
    </lineage>
</organism>
<sequence length="133" mass="15133">MTLKCGRRASSEGFANNWYQIHRTLRMHLWISRLQQKEKASEQGVQNASATDSCAITKAIRNGLDLLKERLIKNSASSTIAGNGNVNNWPTFTTMMAKFTSPRNPKVSEQMPRVYAVSFEMWLFRFIASCTRV</sequence>
<dbReference type="EMBL" id="CAIX01000122">
    <property type="protein sequence ID" value="CCI46276.1"/>
    <property type="molecule type" value="Genomic_DNA"/>
</dbReference>
<proteinExistence type="predicted"/>
<accession>A0A024GHS9</accession>
<reference evidence="1 2" key="1">
    <citation type="submission" date="2012-05" db="EMBL/GenBank/DDBJ databases">
        <title>Recombination and specialization in a pathogen metapopulation.</title>
        <authorList>
            <person name="Gardiner A."/>
            <person name="Kemen E."/>
            <person name="Schultz-Larsen T."/>
            <person name="MacLean D."/>
            <person name="Van Oosterhout C."/>
            <person name="Jones J.D.G."/>
        </authorList>
    </citation>
    <scope>NUCLEOTIDE SEQUENCE [LARGE SCALE GENOMIC DNA]</scope>
    <source>
        <strain evidence="1 2">Ac Nc2</strain>
    </source>
</reference>
<comment type="caution">
    <text evidence="1">The sequence shown here is derived from an EMBL/GenBank/DDBJ whole genome shotgun (WGS) entry which is preliminary data.</text>
</comment>
<protein>
    <submittedName>
        <fullName evidence="1">Uncharacterized protein</fullName>
    </submittedName>
</protein>